<dbReference type="InterPro" id="IPR028082">
    <property type="entry name" value="Peripla_BP_I"/>
</dbReference>
<evidence type="ECO:0000313" key="5">
    <source>
        <dbReference type="EMBL" id="SFO44508.1"/>
    </source>
</evidence>
<dbReference type="PANTHER" id="PTHR30483">
    <property type="entry name" value="LEUCINE-SPECIFIC-BINDING PROTEIN"/>
    <property type="match status" value="1"/>
</dbReference>
<feature type="chain" id="PRO_5010253320" evidence="3">
    <location>
        <begin position="24"/>
        <end position="399"/>
    </location>
</feature>
<comment type="similarity">
    <text evidence="1">Belongs to the leucine-binding protein family.</text>
</comment>
<dbReference type="PROSITE" id="PS51257">
    <property type="entry name" value="PROKAR_LIPOPROTEIN"/>
    <property type="match status" value="1"/>
</dbReference>
<accession>A0A1I5H860</accession>
<keyword evidence="2 3" id="KW-0732">Signal</keyword>
<dbReference type="Pfam" id="PF13458">
    <property type="entry name" value="Peripla_BP_6"/>
    <property type="match status" value="1"/>
</dbReference>
<dbReference type="InParanoid" id="A0A1I5H860"/>
<sequence>MRRKLVPLLATVVLAAGFTAACGDSGGSGGGSTIKVGFIESLTGNYAPLGGEAKKTVDLAVEQINAAGGIDGRKIKLITLDDKTAPDQGVLHFNKLKAEKVTAILGSTFSNVGLAVEPLAERERIPYISLSPADEQVDPIRKYTFVVPAISSMYARAMLGYFQAHDITRVAVAYDTKSAYAKAGFAGMKEHAGQFGVQIVKEETYETTASDFSPLFTHVRDSGAQALVAWASGSPGVTLAKQYPSSGLKLPLYMTGSQASKLWLDPVGKAAEGVYVQSAIGVVGDHLPAGKLKQAVEEMSVPFKQKYGYEPPQFAMDGYTGVKLLAAAIEKAGGTDREKIRDALEGLSLVTPCGKYTYSKTDHSGLRPTDISMNRVKDGKLVPTEWSVKQLAETAKAAG</sequence>
<evidence type="ECO:0000259" key="4">
    <source>
        <dbReference type="Pfam" id="PF13458"/>
    </source>
</evidence>
<dbReference type="Gene3D" id="3.40.50.2300">
    <property type="match status" value="2"/>
</dbReference>
<dbReference type="Proteomes" id="UP000183413">
    <property type="component" value="Unassembled WGS sequence"/>
</dbReference>
<dbReference type="OrthoDB" id="7337537at2"/>
<dbReference type="STRING" id="1993.SAMN04489713_10672"/>
<dbReference type="CDD" id="cd06333">
    <property type="entry name" value="PBP1_ABC_RPA1789-like"/>
    <property type="match status" value="1"/>
</dbReference>
<dbReference type="RefSeq" id="WP_021597845.1">
    <property type="nucleotide sequence ID" value="NZ_CP083237.1"/>
</dbReference>
<name>A0A1I5H860_9ACTN</name>
<evidence type="ECO:0000256" key="1">
    <source>
        <dbReference type="ARBA" id="ARBA00010062"/>
    </source>
</evidence>
<evidence type="ECO:0000256" key="3">
    <source>
        <dbReference type="SAM" id="SignalP"/>
    </source>
</evidence>
<dbReference type="AlphaFoldDB" id="A0A1I5H860"/>
<evidence type="ECO:0000256" key="2">
    <source>
        <dbReference type="ARBA" id="ARBA00022729"/>
    </source>
</evidence>
<dbReference type="InterPro" id="IPR028081">
    <property type="entry name" value="Leu-bd"/>
</dbReference>
<feature type="domain" description="Leucine-binding protein" evidence="4">
    <location>
        <begin position="33"/>
        <end position="369"/>
    </location>
</feature>
<gene>
    <name evidence="5" type="ORF">SAMN04489713_10672</name>
</gene>
<dbReference type="EMBL" id="FOVH01000006">
    <property type="protein sequence ID" value="SFO44508.1"/>
    <property type="molecule type" value="Genomic_DNA"/>
</dbReference>
<feature type="signal peptide" evidence="3">
    <location>
        <begin position="1"/>
        <end position="23"/>
    </location>
</feature>
<proteinExistence type="inferred from homology"/>
<organism evidence="5 6">
    <name type="scientific">Actinomadura madurae</name>
    <dbReference type="NCBI Taxonomy" id="1993"/>
    <lineage>
        <taxon>Bacteria</taxon>
        <taxon>Bacillati</taxon>
        <taxon>Actinomycetota</taxon>
        <taxon>Actinomycetes</taxon>
        <taxon>Streptosporangiales</taxon>
        <taxon>Thermomonosporaceae</taxon>
        <taxon>Actinomadura</taxon>
    </lineage>
</organism>
<protein>
    <submittedName>
        <fullName evidence="5">Amino acid/amide ABC transporter substrate-binding protein, HAAT family</fullName>
    </submittedName>
</protein>
<keyword evidence="6" id="KW-1185">Reference proteome</keyword>
<evidence type="ECO:0000313" key="6">
    <source>
        <dbReference type="Proteomes" id="UP000183413"/>
    </source>
</evidence>
<dbReference type="InterPro" id="IPR051010">
    <property type="entry name" value="BCAA_transport"/>
</dbReference>
<dbReference type="SUPFAM" id="SSF53822">
    <property type="entry name" value="Periplasmic binding protein-like I"/>
    <property type="match status" value="1"/>
</dbReference>
<dbReference type="GeneID" id="99648037"/>
<reference evidence="5 6" key="1">
    <citation type="submission" date="2016-10" db="EMBL/GenBank/DDBJ databases">
        <authorList>
            <person name="de Groot N.N."/>
        </authorList>
    </citation>
    <scope>NUCLEOTIDE SEQUENCE [LARGE SCALE GENOMIC DNA]</scope>
    <source>
        <strain evidence="5 6">DSM 43067</strain>
    </source>
</reference>
<dbReference type="PANTHER" id="PTHR30483:SF38">
    <property type="entry name" value="BLR7848 PROTEIN"/>
    <property type="match status" value="1"/>
</dbReference>
<dbReference type="eggNOG" id="COG0683">
    <property type="taxonomic scope" value="Bacteria"/>
</dbReference>